<dbReference type="InterPro" id="IPR023346">
    <property type="entry name" value="Lysozyme-like_dom_sf"/>
</dbReference>
<evidence type="ECO:0000313" key="4">
    <source>
        <dbReference type="EMBL" id="KLN54702.1"/>
    </source>
</evidence>
<evidence type="ECO:0000259" key="3">
    <source>
        <dbReference type="Pfam" id="PF01464"/>
    </source>
</evidence>
<dbReference type="EMBL" id="JZWI01000021">
    <property type="protein sequence ID" value="KLN54702.1"/>
    <property type="molecule type" value="Genomic_DNA"/>
</dbReference>
<evidence type="ECO:0000313" key="5">
    <source>
        <dbReference type="Proteomes" id="UP000035170"/>
    </source>
</evidence>
<dbReference type="SUPFAM" id="SSF53955">
    <property type="entry name" value="Lysozyme-like"/>
    <property type="match status" value="1"/>
</dbReference>
<dbReference type="Gene3D" id="1.10.530.10">
    <property type="match status" value="1"/>
</dbReference>
<comment type="caution">
    <text evidence="4">The sequence shown here is derived from an EMBL/GenBank/DDBJ whole genome shotgun (WGS) entry which is preliminary data.</text>
</comment>
<keyword evidence="5" id="KW-1185">Reference proteome</keyword>
<proteinExistence type="inferred from homology"/>
<sequence length="237" mass="26155">MPRNAQWWDRRSSVGAARTTPTRYVAPRAATLQGIGRFVLILFGALLLLGGMLACCTANAQTIPREALQHRATLKREAQRVWGLDAPVATFAAQVHQESRWRVDARSPVGAQGLAQFMPSTASWIGGVYPSLGERAPLNPTWALRGLVTYDKWLFDRIKADSECERMAFALSAYNGGLGWVYKRQQRSVEPGVCLGVTCSINPGIHPASQRENAHYPVVILQKHQPLYSTWGRGSCP</sequence>
<dbReference type="Pfam" id="PF01464">
    <property type="entry name" value="SLT"/>
    <property type="match status" value="1"/>
</dbReference>
<dbReference type="Proteomes" id="UP000035170">
    <property type="component" value="Unassembled WGS sequence"/>
</dbReference>
<gene>
    <name evidence="4" type="primary">mltF3</name>
    <name evidence="4" type="ORF">VPARA_40060</name>
</gene>
<dbReference type="PANTHER" id="PTHR37423">
    <property type="entry name" value="SOLUBLE LYTIC MUREIN TRANSGLYCOSYLASE-RELATED"/>
    <property type="match status" value="1"/>
</dbReference>
<comment type="similarity">
    <text evidence="1">Belongs to the transglycosylase Slt family.</text>
</comment>
<feature type="domain" description="Transglycosylase SLT" evidence="3">
    <location>
        <begin position="89"/>
        <end position="187"/>
    </location>
</feature>
<dbReference type="AlphaFoldDB" id="A0A0H2M1T8"/>
<evidence type="ECO:0000256" key="2">
    <source>
        <dbReference type="SAM" id="Phobius"/>
    </source>
</evidence>
<dbReference type="PANTHER" id="PTHR37423:SF2">
    <property type="entry name" value="MEMBRANE-BOUND LYTIC MUREIN TRANSGLYCOSYLASE C"/>
    <property type="match status" value="1"/>
</dbReference>
<feature type="transmembrane region" description="Helical" evidence="2">
    <location>
        <begin position="38"/>
        <end position="60"/>
    </location>
</feature>
<evidence type="ECO:0000256" key="1">
    <source>
        <dbReference type="ARBA" id="ARBA00007734"/>
    </source>
</evidence>
<reference evidence="4 5" key="1">
    <citation type="submission" date="2015-03" db="EMBL/GenBank/DDBJ databases">
        <title>Genome sequence of Variovorax paradoxus TBEA6.</title>
        <authorList>
            <person name="Poehlein A."/>
            <person name="Schuldes J."/>
            <person name="Wuebbeler J.H."/>
            <person name="Hiessl S."/>
            <person name="Steinbuechel A."/>
            <person name="Daniel R."/>
        </authorList>
    </citation>
    <scope>NUCLEOTIDE SEQUENCE [LARGE SCALE GENOMIC DNA]</scope>
    <source>
        <strain evidence="4 5">TBEA6</strain>
    </source>
</reference>
<protein>
    <submittedName>
        <fullName evidence="4">Membrane-bound lytic murein transglycosylase F</fullName>
    </submittedName>
</protein>
<dbReference type="InterPro" id="IPR008258">
    <property type="entry name" value="Transglycosylase_SLT_dom_1"/>
</dbReference>
<name>A0A0H2M1T8_VARPD</name>
<dbReference type="CDD" id="cd13399">
    <property type="entry name" value="Slt35-like"/>
    <property type="match status" value="1"/>
</dbReference>
<keyword evidence="2" id="KW-0812">Transmembrane</keyword>
<organism evidence="4 5">
    <name type="scientific">Variovorax paradoxus</name>
    <dbReference type="NCBI Taxonomy" id="34073"/>
    <lineage>
        <taxon>Bacteria</taxon>
        <taxon>Pseudomonadati</taxon>
        <taxon>Pseudomonadota</taxon>
        <taxon>Betaproteobacteria</taxon>
        <taxon>Burkholderiales</taxon>
        <taxon>Comamonadaceae</taxon>
        <taxon>Variovorax</taxon>
    </lineage>
</organism>
<dbReference type="PATRIC" id="fig|34073.19.peg.4101"/>
<keyword evidence="2" id="KW-0472">Membrane</keyword>
<keyword evidence="2" id="KW-1133">Transmembrane helix</keyword>
<accession>A0A0H2M1T8</accession>